<reference evidence="2 3" key="1">
    <citation type="journal article" date="2016" name="J. Microbiol.">
        <title>Dankookia rubra gen. nov., sp. nov., an alphaproteobacterium isolated from sediment of a shallow stream.</title>
        <authorList>
            <person name="Kim W.H."/>
            <person name="Kim D.H."/>
            <person name="Kang K."/>
            <person name="Ahn T.Y."/>
        </authorList>
    </citation>
    <scope>NUCLEOTIDE SEQUENCE [LARGE SCALE GENOMIC DNA]</scope>
    <source>
        <strain evidence="2 3">JCM30602</strain>
    </source>
</reference>
<protein>
    <submittedName>
        <fullName evidence="2">Uncharacterized protein</fullName>
    </submittedName>
</protein>
<proteinExistence type="predicted"/>
<dbReference type="RefSeq" id="WP_133290429.1">
    <property type="nucleotide sequence ID" value="NZ_SMSJ01000031.1"/>
</dbReference>
<comment type="caution">
    <text evidence="2">The sequence shown here is derived from an EMBL/GenBank/DDBJ whole genome shotgun (WGS) entry which is preliminary data.</text>
</comment>
<evidence type="ECO:0000313" key="2">
    <source>
        <dbReference type="EMBL" id="TDH60830.1"/>
    </source>
</evidence>
<gene>
    <name evidence="2" type="ORF">E2C06_20255</name>
</gene>
<name>A0A4R5QCG3_9PROT</name>
<accession>A0A4R5QCG3</accession>
<dbReference type="AlphaFoldDB" id="A0A4R5QCG3"/>
<dbReference type="EMBL" id="SMSJ01000031">
    <property type="protein sequence ID" value="TDH60830.1"/>
    <property type="molecule type" value="Genomic_DNA"/>
</dbReference>
<evidence type="ECO:0000313" key="3">
    <source>
        <dbReference type="Proteomes" id="UP000295096"/>
    </source>
</evidence>
<dbReference type="Proteomes" id="UP000295096">
    <property type="component" value="Unassembled WGS sequence"/>
</dbReference>
<keyword evidence="3" id="KW-1185">Reference proteome</keyword>
<feature type="region of interest" description="Disordered" evidence="1">
    <location>
        <begin position="113"/>
        <end position="135"/>
    </location>
</feature>
<organism evidence="2 3">
    <name type="scientific">Dankookia rubra</name>
    <dbReference type="NCBI Taxonomy" id="1442381"/>
    <lineage>
        <taxon>Bacteria</taxon>
        <taxon>Pseudomonadati</taxon>
        <taxon>Pseudomonadota</taxon>
        <taxon>Alphaproteobacteria</taxon>
        <taxon>Acetobacterales</taxon>
        <taxon>Roseomonadaceae</taxon>
        <taxon>Dankookia</taxon>
    </lineage>
</organism>
<evidence type="ECO:0000256" key="1">
    <source>
        <dbReference type="SAM" id="MobiDB-lite"/>
    </source>
</evidence>
<sequence length="211" mass="23908">MDDGWVGSLDDKRAVARVARQPTPWDEVNTTRKQARAALERDFRARIASGEVVLTGLQIAPTAAYTRSKIPPIWAPRLRFLTTKNVVFMGNIKFVDVLASHFVRTTIPLPAEAEAEGAPANTPDPPKKPPGRPSYKRAIEEDLRTHWADVRRRAAKEANGKPNWSELARVMRRRLIKANNNHHDGIPEEPTLRKHLPRIYKQLLRENPALN</sequence>